<accession>A0A6J5FTC4</accession>
<protein>
    <submittedName>
        <fullName evidence="1">Uncharacterized protein</fullName>
    </submittedName>
</protein>
<evidence type="ECO:0000313" key="1">
    <source>
        <dbReference type="EMBL" id="CAB3784528.1"/>
    </source>
</evidence>
<dbReference type="AlphaFoldDB" id="A0A6J5FTC4"/>
<organism evidence="1 2">
    <name type="scientific">Paraburkholderia fynbosensis</name>
    <dbReference type="NCBI Taxonomy" id="1200993"/>
    <lineage>
        <taxon>Bacteria</taxon>
        <taxon>Pseudomonadati</taxon>
        <taxon>Pseudomonadota</taxon>
        <taxon>Betaproteobacteria</taxon>
        <taxon>Burkholderiales</taxon>
        <taxon>Burkholderiaceae</taxon>
        <taxon>Paraburkholderia</taxon>
    </lineage>
</organism>
<name>A0A6J5FTC4_9BURK</name>
<reference evidence="1 2" key="1">
    <citation type="submission" date="2020-04" db="EMBL/GenBank/DDBJ databases">
        <authorList>
            <person name="De Canck E."/>
        </authorList>
    </citation>
    <scope>NUCLEOTIDE SEQUENCE [LARGE SCALE GENOMIC DNA]</scope>
    <source>
        <strain evidence="1 2">LMG 27177</strain>
    </source>
</reference>
<dbReference type="Proteomes" id="UP000494252">
    <property type="component" value="Unassembled WGS sequence"/>
</dbReference>
<gene>
    <name evidence="1" type="ORF">LMG27177_01632</name>
</gene>
<keyword evidence="2" id="KW-1185">Reference proteome</keyword>
<sequence length="47" mass="5146">MLVLQDEPVTADIQIEAQNRRTESDADGNACEPHYNSAVQLLFAGTL</sequence>
<proteinExistence type="predicted"/>
<evidence type="ECO:0000313" key="2">
    <source>
        <dbReference type="Proteomes" id="UP000494252"/>
    </source>
</evidence>
<dbReference type="EMBL" id="CADIKI010000004">
    <property type="protein sequence ID" value="CAB3784528.1"/>
    <property type="molecule type" value="Genomic_DNA"/>
</dbReference>